<keyword evidence="3" id="KW-1185">Reference proteome</keyword>
<proteinExistence type="predicted"/>
<sequence>MKKERVSPWNPSRRATERVKNPLPAPTTCNCCGKDTVELQHHDQLYGRSYGNWPYVYRCTSCHAYVGLHPFTSIPLGTLADQATREARKRCKPPFEDLHRSGRMSRNEAYAKLAAKLQIPVAECHFGWFDAAMCERARQAAIELGGT</sequence>
<dbReference type="Proteomes" id="UP000196573">
    <property type="component" value="Unassembled WGS sequence"/>
</dbReference>
<evidence type="ECO:0000256" key="1">
    <source>
        <dbReference type="SAM" id="MobiDB-lite"/>
    </source>
</evidence>
<dbReference type="OrthoDB" id="1028010at2"/>
<evidence type="ECO:0000313" key="2">
    <source>
        <dbReference type="EMBL" id="SMA33446.1"/>
    </source>
</evidence>
<evidence type="ECO:0000313" key="3">
    <source>
        <dbReference type="Proteomes" id="UP000196573"/>
    </source>
</evidence>
<name>A0A1X7AE51_9GAMM</name>
<protein>
    <submittedName>
        <fullName evidence="2">Uncharacterized protein</fullName>
    </submittedName>
</protein>
<feature type="region of interest" description="Disordered" evidence="1">
    <location>
        <begin position="1"/>
        <end position="21"/>
    </location>
</feature>
<gene>
    <name evidence="2" type="ORF">EHSB41UT_00283</name>
</gene>
<dbReference type="AlphaFoldDB" id="A0A1X7AE51"/>
<dbReference type="Pfam" id="PF11672">
    <property type="entry name" value="DUF3268"/>
    <property type="match status" value="1"/>
</dbReference>
<dbReference type="RefSeq" id="WP_087106163.1">
    <property type="nucleotide sequence ID" value="NZ_CBCSCN010000004.1"/>
</dbReference>
<reference evidence="2 3" key="1">
    <citation type="submission" date="2017-03" db="EMBL/GenBank/DDBJ databases">
        <authorList>
            <person name="Afonso C.L."/>
            <person name="Miller P.J."/>
            <person name="Scott M.A."/>
            <person name="Spackman E."/>
            <person name="Goraichik I."/>
            <person name="Dimitrov K.M."/>
            <person name="Suarez D.L."/>
            <person name="Swayne D.E."/>
        </authorList>
    </citation>
    <scope>NUCLEOTIDE SEQUENCE [LARGE SCALE GENOMIC DNA]</scope>
    <source>
        <strain evidence="2">SB41UT1</strain>
    </source>
</reference>
<organism evidence="2 3">
    <name type="scientific">Parendozoicomonas haliclonae</name>
    <dbReference type="NCBI Taxonomy" id="1960125"/>
    <lineage>
        <taxon>Bacteria</taxon>
        <taxon>Pseudomonadati</taxon>
        <taxon>Pseudomonadota</taxon>
        <taxon>Gammaproteobacteria</taxon>
        <taxon>Oceanospirillales</taxon>
        <taxon>Endozoicomonadaceae</taxon>
        <taxon>Parendozoicomonas</taxon>
    </lineage>
</organism>
<accession>A0A1X7AE51</accession>
<dbReference type="InterPro" id="IPR021686">
    <property type="entry name" value="DUF3268"/>
</dbReference>
<dbReference type="EMBL" id="FWPT01000001">
    <property type="protein sequence ID" value="SMA33446.1"/>
    <property type="molecule type" value="Genomic_DNA"/>
</dbReference>